<evidence type="ECO:0000313" key="1">
    <source>
        <dbReference type="EMBL" id="JAS21897.1"/>
    </source>
</evidence>
<gene>
    <name evidence="1" type="ORF">g.1214</name>
</gene>
<name>A0A1B6D879_9HEMI</name>
<evidence type="ECO:0008006" key="2">
    <source>
        <dbReference type="Google" id="ProtNLM"/>
    </source>
</evidence>
<reference evidence="1" key="1">
    <citation type="submission" date="2015-12" db="EMBL/GenBank/DDBJ databases">
        <title>De novo transcriptome assembly of four potential Pierce s Disease insect vectors from Arizona vineyards.</title>
        <authorList>
            <person name="Tassone E.E."/>
        </authorList>
    </citation>
    <scope>NUCLEOTIDE SEQUENCE</scope>
</reference>
<organism evidence="1">
    <name type="scientific">Clastoptera arizonana</name>
    <name type="common">Arizona spittle bug</name>
    <dbReference type="NCBI Taxonomy" id="38151"/>
    <lineage>
        <taxon>Eukaryota</taxon>
        <taxon>Metazoa</taxon>
        <taxon>Ecdysozoa</taxon>
        <taxon>Arthropoda</taxon>
        <taxon>Hexapoda</taxon>
        <taxon>Insecta</taxon>
        <taxon>Pterygota</taxon>
        <taxon>Neoptera</taxon>
        <taxon>Paraneoptera</taxon>
        <taxon>Hemiptera</taxon>
        <taxon>Auchenorrhyncha</taxon>
        <taxon>Cercopoidea</taxon>
        <taxon>Clastopteridae</taxon>
        <taxon>Clastoptera</taxon>
    </lineage>
</organism>
<dbReference type="EMBL" id="GEDC01015401">
    <property type="protein sequence ID" value="JAS21897.1"/>
    <property type="molecule type" value="Transcribed_RNA"/>
</dbReference>
<sequence>DSPFFDQEVTKKQTQQLLEKFLKAGVFHSIKGNMQFKKRDLYELNKQNSLPSSHTNELISKEKSFSSGNTLKKSFPLQILDENKLYQTPNHQQNSDSAVFIQNQTSLPEDIWKKNVIERIQELLPGEEIISKLPTIIKSKWVLINGNPEYGLVRKRTFLPNWVATAIWNVLHSMY</sequence>
<accession>A0A1B6D879</accession>
<feature type="non-terminal residue" evidence="1">
    <location>
        <position position="175"/>
    </location>
</feature>
<proteinExistence type="predicted"/>
<feature type="non-terminal residue" evidence="1">
    <location>
        <position position="1"/>
    </location>
</feature>
<protein>
    <recommendedName>
        <fullName evidence="2">DEP domain-containing protein</fullName>
    </recommendedName>
</protein>
<dbReference type="AlphaFoldDB" id="A0A1B6D879"/>